<keyword evidence="1" id="KW-1133">Transmembrane helix</keyword>
<dbReference type="EMBL" id="VSSQ01050528">
    <property type="protein sequence ID" value="MPN04614.1"/>
    <property type="molecule type" value="Genomic_DNA"/>
</dbReference>
<accession>A0A645EVW2</accession>
<comment type="caution">
    <text evidence="2">The sequence shown here is derived from an EMBL/GenBank/DDBJ whole genome shotgun (WGS) entry which is preliminary data.</text>
</comment>
<organism evidence="2">
    <name type="scientific">bioreactor metagenome</name>
    <dbReference type="NCBI Taxonomy" id="1076179"/>
    <lineage>
        <taxon>unclassified sequences</taxon>
        <taxon>metagenomes</taxon>
        <taxon>ecological metagenomes</taxon>
    </lineage>
</organism>
<gene>
    <name evidence="2" type="ORF">SDC9_151858</name>
</gene>
<proteinExistence type="predicted"/>
<name>A0A645EVW2_9ZZZZ</name>
<evidence type="ECO:0000256" key="1">
    <source>
        <dbReference type="SAM" id="Phobius"/>
    </source>
</evidence>
<reference evidence="2" key="1">
    <citation type="submission" date="2019-08" db="EMBL/GenBank/DDBJ databases">
        <authorList>
            <person name="Kucharzyk K."/>
            <person name="Murdoch R.W."/>
            <person name="Higgins S."/>
            <person name="Loffler F."/>
        </authorList>
    </citation>
    <scope>NUCLEOTIDE SEQUENCE</scope>
</reference>
<sequence length="61" mass="6875">MFTSVFGCNKFSFNTSGTKARAYNYAINMTQLFINISLGELFGLHIFNLQFMIIVGGSLRE</sequence>
<protein>
    <submittedName>
        <fullName evidence="2">Uncharacterized protein</fullName>
    </submittedName>
</protein>
<feature type="transmembrane region" description="Helical" evidence="1">
    <location>
        <begin position="32"/>
        <end position="55"/>
    </location>
</feature>
<dbReference type="AlphaFoldDB" id="A0A645EVW2"/>
<keyword evidence="1" id="KW-0812">Transmembrane</keyword>
<evidence type="ECO:0000313" key="2">
    <source>
        <dbReference type="EMBL" id="MPN04614.1"/>
    </source>
</evidence>
<keyword evidence="1" id="KW-0472">Membrane</keyword>